<name>A0A409W945_9AGAR</name>
<evidence type="ECO:0000313" key="4">
    <source>
        <dbReference type="Proteomes" id="UP000284706"/>
    </source>
</evidence>
<feature type="non-terminal residue" evidence="3">
    <location>
        <position position="1"/>
    </location>
</feature>
<dbReference type="Pfam" id="PF00780">
    <property type="entry name" value="CNH"/>
    <property type="match status" value="1"/>
</dbReference>
<accession>A0A409W945</accession>
<dbReference type="GO" id="GO:0005085">
    <property type="term" value="F:guanyl-nucleotide exchange factor activity"/>
    <property type="evidence" value="ECO:0007669"/>
    <property type="project" value="UniProtKB-KW"/>
</dbReference>
<dbReference type="PANTHER" id="PTHR46572">
    <property type="entry name" value="RHO1 GDP-GTP EXCHANGE PROTEIN 1-RELATED"/>
    <property type="match status" value="1"/>
</dbReference>
<keyword evidence="1" id="KW-0344">Guanine-nucleotide releasing factor</keyword>
<reference evidence="3 4" key="1">
    <citation type="journal article" date="2018" name="Evol. Lett.">
        <title>Horizontal gene cluster transfer increased hallucinogenic mushroom diversity.</title>
        <authorList>
            <person name="Reynolds H.T."/>
            <person name="Vijayakumar V."/>
            <person name="Gluck-Thaler E."/>
            <person name="Korotkin H.B."/>
            <person name="Matheny P.B."/>
            <person name="Slot J.C."/>
        </authorList>
    </citation>
    <scope>NUCLEOTIDE SEQUENCE [LARGE SCALE GENOMIC DNA]</scope>
    <source>
        <strain evidence="3 4">SRW20</strain>
    </source>
</reference>
<organism evidence="3 4">
    <name type="scientific">Gymnopilus dilepis</name>
    <dbReference type="NCBI Taxonomy" id="231916"/>
    <lineage>
        <taxon>Eukaryota</taxon>
        <taxon>Fungi</taxon>
        <taxon>Dikarya</taxon>
        <taxon>Basidiomycota</taxon>
        <taxon>Agaricomycotina</taxon>
        <taxon>Agaricomycetes</taxon>
        <taxon>Agaricomycetidae</taxon>
        <taxon>Agaricales</taxon>
        <taxon>Agaricineae</taxon>
        <taxon>Hymenogastraceae</taxon>
        <taxon>Gymnopilus</taxon>
    </lineage>
</organism>
<sequence>NEWGECYAEYVDFEDDGEDTLIAPLTDFKLVLPHRNPTSLFALTTFGDKSFHRLVVHVDSSVLSYSLDILARLAQGQTHHQTLEASAEKVVGRDANVVICRHLHVGGRALLIYASKRRLATSMNVQVLEAVGTADAAFEPSRKSKSHVAVKTFRPMGEPGYIPKDAHDIVSLAKTVGVCTSAGIVTLNPNKDGSILTPMFSVADSAVNVVPNLSNPNNDQPMALLKIHVEELGCYIDKHGSPTRKCGYIKWEAKAVSYTHRNGHILLVSPEFIEVRSITTGRIVQVIEGQDMRLLYSGPYTAKEDPVLVAMRGGKDDKDGVSERIVELVQTEEISLQTPATAGAPGLWDEWDM</sequence>
<dbReference type="EMBL" id="NHYE01005296">
    <property type="protein sequence ID" value="PPQ75010.1"/>
    <property type="molecule type" value="Genomic_DNA"/>
</dbReference>
<dbReference type="InterPro" id="IPR001180">
    <property type="entry name" value="CNH_dom"/>
</dbReference>
<dbReference type="Proteomes" id="UP000284706">
    <property type="component" value="Unassembled WGS sequence"/>
</dbReference>
<feature type="domain" description="CNH" evidence="2">
    <location>
        <begin position="1"/>
        <end position="302"/>
    </location>
</feature>
<dbReference type="PANTHER" id="PTHR46572:SF1">
    <property type="entry name" value="RHO1 GUANINE NUCLEOTIDE EXCHANGE FACTOR TUS1"/>
    <property type="match status" value="1"/>
</dbReference>
<comment type="caution">
    <text evidence="3">The sequence shown here is derived from an EMBL/GenBank/DDBJ whole genome shotgun (WGS) entry which is preliminary data.</text>
</comment>
<evidence type="ECO:0000256" key="1">
    <source>
        <dbReference type="ARBA" id="ARBA00022658"/>
    </source>
</evidence>
<evidence type="ECO:0000313" key="3">
    <source>
        <dbReference type="EMBL" id="PPQ75010.1"/>
    </source>
</evidence>
<evidence type="ECO:0000259" key="2">
    <source>
        <dbReference type="PROSITE" id="PS50219"/>
    </source>
</evidence>
<dbReference type="InParanoid" id="A0A409W945"/>
<dbReference type="AlphaFoldDB" id="A0A409W945"/>
<dbReference type="OrthoDB" id="2272012at2759"/>
<dbReference type="PROSITE" id="PS50219">
    <property type="entry name" value="CNH"/>
    <property type="match status" value="1"/>
</dbReference>
<proteinExistence type="predicted"/>
<dbReference type="STRING" id="231916.A0A409W945"/>
<protein>
    <recommendedName>
        <fullName evidence="2">CNH domain-containing protein</fullName>
    </recommendedName>
</protein>
<keyword evidence="4" id="KW-1185">Reference proteome</keyword>
<gene>
    <name evidence="3" type="ORF">CVT26_011552</name>
</gene>
<dbReference type="InterPro" id="IPR052233">
    <property type="entry name" value="Rho-type_GEFs"/>
</dbReference>